<sequence length="159" mass="17145">MWNIFLCLLILFHSLCGFLYSRWTRCSFQAHGLDPLGQGSLSCSPTPDLCCLSNIPAFPSSPLHFHGSPQLRICQDLSASLTGEYQHIDLGCLKAKSSGSSCLNMYGAVRLQVLTSLARQSGNIPWVAVAKGGAPGESTGVDKIRFTVIIQISAIIMSK</sequence>
<feature type="chain" id="PRO_5032656970" evidence="1">
    <location>
        <begin position="18"/>
        <end position="159"/>
    </location>
</feature>
<dbReference type="AlphaFoldDB" id="A0A834DFY5"/>
<evidence type="ECO:0000313" key="3">
    <source>
        <dbReference type="Proteomes" id="UP000664940"/>
    </source>
</evidence>
<comment type="caution">
    <text evidence="2">The sequence shown here is derived from an EMBL/GenBank/DDBJ whole genome shotgun (WGS) entry which is preliminary data.</text>
</comment>
<protein>
    <submittedName>
        <fullName evidence="2">Uncharacterized protein</fullName>
    </submittedName>
</protein>
<evidence type="ECO:0000256" key="1">
    <source>
        <dbReference type="SAM" id="SignalP"/>
    </source>
</evidence>
<keyword evidence="1" id="KW-0732">Signal</keyword>
<dbReference type="EMBL" id="JABVXQ010000013">
    <property type="protein sequence ID" value="KAF6081835.1"/>
    <property type="molecule type" value="Genomic_DNA"/>
</dbReference>
<name>A0A834DFY5_9CHIR</name>
<gene>
    <name evidence="2" type="ORF">HJG60_008842</name>
</gene>
<proteinExistence type="predicted"/>
<organism evidence="2 3">
    <name type="scientific">Phyllostomus discolor</name>
    <name type="common">pale spear-nosed bat</name>
    <dbReference type="NCBI Taxonomy" id="89673"/>
    <lineage>
        <taxon>Eukaryota</taxon>
        <taxon>Metazoa</taxon>
        <taxon>Chordata</taxon>
        <taxon>Craniata</taxon>
        <taxon>Vertebrata</taxon>
        <taxon>Euteleostomi</taxon>
        <taxon>Mammalia</taxon>
        <taxon>Eutheria</taxon>
        <taxon>Laurasiatheria</taxon>
        <taxon>Chiroptera</taxon>
        <taxon>Yangochiroptera</taxon>
        <taxon>Phyllostomidae</taxon>
        <taxon>Phyllostominae</taxon>
        <taxon>Phyllostomus</taxon>
    </lineage>
</organism>
<evidence type="ECO:0000313" key="2">
    <source>
        <dbReference type="EMBL" id="KAF6081835.1"/>
    </source>
</evidence>
<dbReference type="Proteomes" id="UP000664940">
    <property type="component" value="Unassembled WGS sequence"/>
</dbReference>
<reference evidence="2 3" key="1">
    <citation type="journal article" date="2020" name="Nature">
        <title>Six reference-quality genomes reveal evolution of bat adaptations.</title>
        <authorList>
            <person name="Jebb D."/>
            <person name="Huang Z."/>
            <person name="Pippel M."/>
            <person name="Hughes G.M."/>
            <person name="Lavrichenko K."/>
            <person name="Devanna P."/>
            <person name="Winkler S."/>
            <person name="Jermiin L.S."/>
            <person name="Skirmuntt E.C."/>
            <person name="Katzourakis A."/>
            <person name="Burkitt-Gray L."/>
            <person name="Ray D.A."/>
            <person name="Sullivan K.A.M."/>
            <person name="Roscito J.G."/>
            <person name="Kirilenko B.M."/>
            <person name="Davalos L.M."/>
            <person name="Corthals A.P."/>
            <person name="Power M.L."/>
            <person name="Jones G."/>
            <person name="Ransome R.D."/>
            <person name="Dechmann D.K.N."/>
            <person name="Locatelli A.G."/>
            <person name="Puechmaille S.J."/>
            <person name="Fedrigo O."/>
            <person name="Jarvis E.D."/>
            <person name="Hiller M."/>
            <person name="Vernes S.C."/>
            <person name="Myers E.W."/>
            <person name="Teeling E.C."/>
        </authorList>
    </citation>
    <scope>NUCLEOTIDE SEQUENCE [LARGE SCALE GENOMIC DNA]</scope>
    <source>
        <strain evidence="2">Bat1K_MPI-CBG_1</strain>
    </source>
</reference>
<feature type="signal peptide" evidence="1">
    <location>
        <begin position="1"/>
        <end position="17"/>
    </location>
</feature>
<accession>A0A834DFY5</accession>